<dbReference type="SUPFAM" id="SSF53474">
    <property type="entry name" value="alpha/beta-Hydrolases"/>
    <property type="match status" value="1"/>
</dbReference>
<name>A0ABN2T812_9ACTN</name>
<evidence type="ECO:0000313" key="3">
    <source>
        <dbReference type="Proteomes" id="UP001499854"/>
    </source>
</evidence>
<dbReference type="Gene3D" id="3.40.50.1820">
    <property type="entry name" value="alpha/beta hydrolase"/>
    <property type="match status" value="1"/>
</dbReference>
<proteinExistence type="predicted"/>
<accession>A0ABN2T812</accession>
<gene>
    <name evidence="2" type="ORF">GCM10009838_78780</name>
</gene>
<feature type="domain" description="Peptidase S9 prolyl oligopeptidase catalytic" evidence="1">
    <location>
        <begin position="394"/>
        <end position="587"/>
    </location>
</feature>
<protein>
    <submittedName>
        <fullName evidence="2">S9 family peptidase</fullName>
    </submittedName>
</protein>
<evidence type="ECO:0000259" key="1">
    <source>
        <dbReference type="Pfam" id="PF00326"/>
    </source>
</evidence>
<keyword evidence="3" id="KW-1185">Reference proteome</keyword>
<dbReference type="PANTHER" id="PTHR43056:SF5">
    <property type="entry name" value="PEPTIDASE S9 PROLYL OLIGOPEPTIDASE CATALYTIC DOMAIN-CONTAINING PROTEIN"/>
    <property type="match status" value="1"/>
</dbReference>
<evidence type="ECO:0000313" key="2">
    <source>
        <dbReference type="EMBL" id="GAA2001264.1"/>
    </source>
</evidence>
<dbReference type="InterPro" id="IPR029058">
    <property type="entry name" value="AB_hydrolase_fold"/>
</dbReference>
<reference evidence="2 3" key="1">
    <citation type="journal article" date="2019" name="Int. J. Syst. Evol. Microbiol.">
        <title>The Global Catalogue of Microorganisms (GCM) 10K type strain sequencing project: providing services to taxonomists for standard genome sequencing and annotation.</title>
        <authorList>
            <consortium name="The Broad Institute Genomics Platform"/>
            <consortium name="The Broad Institute Genome Sequencing Center for Infectious Disease"/>
            <person name="Wu L."/>
            <person name="Ma J."/>
        </authorList>
    </citation>
    <scope>NUCLEOTIDE SEQUENCE [LARGE SCALE GENOMIC DNA]</scope>
    <source>
        <strain evidence="2 3">JCM 16013</strain>
    </source>
</reference>
<comment type="caution">
    <text evidence="2">The sequence shown here is derived from an EMBL/GenBank/DDBJ whole genome shotgun (WGS) entry which is preliminary data.</text>
</comment>
<dbReference type="PANTHER" id="PTHR43056">
    <property type="entry name" value="PEPTIDASE S9 PROLYL OLIGOPEPTIDASE"/>
    <property type="match status" value="1"/>
</dbReference>
<organism evidence="2 3">
    <name type="scientific">Catenulispora subtropica</name>
    <dbReference type="NCBI Taxonomy" id="450798"/>
    <lineage>
        <taxon>Bacteria</taxon>
        <taxon>Bacillati</taxon>
        <taxon>Actinomycetota</taxon>
        <taxon>Actinomycetes</taxon>
        <taxon>Catenulisporales</taxon>
        <taxon>Catenulisporaceae</taxon>
        <taxon>Catenulispora</taxon>
    </lineage>
</organism>
<dbReference type="RefSeq" id="WP_344662318.1">
    <property type="nucleotide sequence ID" value="NZ_BAAAQM010000071.1"/>
</dbReference>
<dbReference type="InterPro" id="IPR050585">
    <property type="entry name" value="Xaa-Pro_dipeptidyl-ppase/CocE"/>
</dbReference>
<dbReference type="Proteomes" id="UP001499854">
    <property type="component" value="Unassembled WGS sequence"/>
</dbReference>
<dbReference type="InterPro" id="IPR001375">
    <property type="entry name" value="Peptidase_S9_cat"/>
</dbReference>
<dbReference type="EMBL" id="BAAAQM010000071">
    <property type="protein sequence ID" value="GAA2001264.1"/>
    <property type="molecule type" value="Genomic_DNA"/>
</dbReference>
<sequence>MEQEDQPLEDATWVARQKVSIDELTFAAGVLWWLQNSPSGGKTQLMRSSGAEAPVPVTPPGLAIGGWLHGYGGGSYAVGDDGVVWFIDGTDSGLRRLNPESGHVEAVTGEGGFLFGDLSPAPGGVLAVRGCDGGDELVLCHAGESSVQVLLRSAGFLGAPRLLGDHLAVLEWDEDQMPWDGSRLLVSRLVSDGVPESPKVIAGGVEESVVQPMWGPDGELYYLSDRSGWWNLYRWDGVRHRAVAPMDFDCAPAPWEAGYQSFAFLADGRIALTVQDGLSHRLVIAAADGTVRDVDVPLTSIKPYVAAHAHWVAVIGSASAEPPAVVDVNVDANVAPASSPAVVSAKPAAVAGEHRRVPGRGQLRFLMHRPSVDEPVPLIIRAHAGPTDEVRDRLDWTKQYFVAHGFAVAEVVYRGSAGLGRAFRTCLNGNWGTFDVEDCLAVARHLVSEGLAVPGAVFLSGSSAGGYTALQAACVQDSPLAAVTAISAIVDPVGWATTAPRFQRAHARTLAGPAGAVRAEKVRIPVLLMHGRGDQVATVADAEALAGELSIRDRRHEALFFDDVGHYLSKPEVLAQALRAELAFYRRFTD</sequence>
<dbReference type="Pfam" id="PF00326">
    <property type="entry name" value="Peptidase_S9"/>
    <property type="match status" value="1"/>
</dbReference>
<dbReference type="SUPFAM" id="SSF69322">
    <property type="entry name" value="Tricorn protease domain 2"/>
    <property type="match status" value="1"/>
</dbReference>